<dbReference type="EMBL" id="PDVP01000017">
    <property type="protein sequence ID" value="PHP65236.1"/>
    <property type="molecule type" value="Genomic_DNA"/>
</dbReference>
<comment type="caution">
    <text evidence="5">The sequence shown here is derived from an EMBL/GenBank/DDBJ whole genome shotgun (WGS) entry which is preliminary data.</text>
</comment>
<dbReference type="AlphaFoldDB" id="A0A2G1QI87"/>
<feature type="region of interest" description="Disordered" evidence="3">
    <location>
        <begin position="1"/>
        <end position="22"/>
    </location>
</feature>
<feature type="compositionally biased region" description="Polar residues" evidence="3">
    <location>
        <begin position="1"/>
        <end position="10"/>
    </location>
</feature>
<dbReference type="Gene3D" id="2.30.110.10">
    <property type="entry name" value="Electron Transport, Fmn-binding Protein, Chain A"/>
    <property type="match status" value="1"/>
</dbReference>
<dbReference type="SMART" id="SM00903">
    <property type="entry name" value="Flavin_Reduct"/>
    <property type="match status" value="1"/>
</dbReference>
<name>A0A2G1QI87_9HYPH</name>
<reference evidence="5 6" key="1">
    <citation type="submission" date="2017-10" db="EMBL/GenBank/DDBJ databases">
        <title>Sedimentibacterium mangrovi gen. nov., sp. nov., a novel member of family Phyllobacteriacea isolated from mangrove sediment.</title>
        <authorList>
            <person name="Liao H."/>
            <person name="Tian Y."/>
        </authorList>
    </citation>
    <scope>NUCLEOTIDE SEQUENCE [LARGE SCALE GENOMIC DNA]</scope>
    <source>
        <strain evidence="5 6">X9-2-2</strain>
    </source>
</reference>
<dbReference type="InterPro" id="IPR002563">
    <property type="entry name" value="Flavin_Rdtase-like_dom"/>
</dbReference>
<dbReference type="Proteomes" id="UP000221168">
    <property type="component" value="Unassembled WGS sequence"/>
</dbReference>
<evidence type="ECO:0000256" key="1">
    <source>
        <dbReference type="ARBA" id="ARBA00008898"/>
    </source>
</evidence>
<dbReference type="GO" id="GO:0042602">
    <property type="term" value="F:riboflavin reductase (NADPH) activity"/>
    <property type="evidence" value="ECO:0007669"/>
    <property type="project" value="TreeGrafter"/>
</dbReference>
<evidence type="ECO:0000313" key="5">
    <source>
        <dbReference type="EMBL" id="PHP65236.1"/>
    </source>
</evidence>
<feature type="domain" description="Flavin reductase like" evidence="4">
    <location>
        <begin position="33"/>
        <end position="178"/>
    </location>
</feature>
<dbReference type="OrthoDB" id="9792858at2"/>
<gene>
    <name evidence="5" type="ORF">CSC94_20210</name>
</gene>
<dbReference type="Pfam" id="PF01613">
    <property type="entry name" value="Flavin_Reduct"/>
    <property type="match status" value="1"/>
</dbReference>
<comment type="similarity">
    <text evidence="1">Belongs to the non-flavoprotein flavin reductase family.</text>
</comment>
<keyword evidence="6" id="KW-1185">Reference proteome</keyword>
<evidence type="ECO:0000259" key="4">
    <source>
        <dbReference type="SMART" id="SM00903"/>
    </source>
</evidence>
<dbReference type="PANTHER" id="PTHR30466:SF11">
    <property type="entry name" value="FLAVIN-DEPENDENT MONOOXYGENASE, REDUCTASE SUBUNIT HSAB"/>
    <property type="match status" value="1"/>
</dbReference>
<dbReference type="InterPro" id="IPR050268">
    <property type="entry name" value="NADH-dep_flavin_reductase"/>
</dbReference>
<dbReference type="RefSeq" id="WP_099308194.1">
    <property type="nucleotide sequence ID" value="NZ_PDVP01000017.1"/>
</dbReference>
<organism evidence="5 6">
    <name type="scientific">Zhengella mangrovi</name>
    <dbReference type="NCBI Taxonomy" id="1982044"/>
    <lineage>
        <taxon>Bacteria</taxon>
        <taxon>Pseudomonadati</taxon>
        <taxon>Pseudomonadota</taxon>
        <taxon>Alphaproteobacteria</taxon>
        <taxon>Hyphomicrobiales</taxon>
        <taxon>Notoacmeibacteraceae</taxon>
        <taxon>Zhengella</taxon>
    </lineage>
</organism>
<dbReference type="GO" id="GO:0010181">
    <property type="term" value="F:FMN binding"/>
    <property type="evidence" value="ECO:0007669"/>
    <property type="project" value="InterPro"/>
</dbReference>
<dbReference type="PANTHER" id="PTHR30466">
    <property type="entry name" value="FLAVIN REDUCTASE"/>
    <property type="match status" value="1"/>
</dbReference>
<accession>A0A2G1QI87</accession>
<keyword evidence="2" id="KW-0560">Oxidoreductase</keyword>
<sequence>MPWISETANASPERPPGPSAGHGICEAEFKAAMRQVAYSVAVVTCHHDGARDGLAATSICPVSAHPPVLLVCVNGEASALPLILDGGAFAVNYLTEDQHPVARAFSSAETDSDTRFGEGAWAGLETGAPVLAGALASFDCRLENSITYGSHRLLFGRVVATTLLGDSGLLYRDRQFRRLAPAK</sequence>
<evidence type="ECO:0000313" key="6">
    <source>
        <dbReference type="Proteomes" id="UP000221168"/>
    </source>
</evidence>
<dbReference type="SUPFAM" id="SSF50475">
    <property type="entry name" value="FMN-binding split barrel"/>
    <property type="match status" value="1"/>
</dbReference>
<evidence type="ECO:0000256" key="2">
    <source>
        <dbReference type="ARBA" id="ARBA00023002"/>
    </source>
</evidence>
<proteinExistence type="inferred from homology"/>
<protein>
    <submittedName>
        <fullName evidence="5">Flavoprotein oxidoreductase</fullName>
    </submittedName>
</protein>
<evidence type="ECO:0000256" key="3">
    <source>
        <dbReference type="SAM" id="MobiDB-lite"/>
    </source>
</evidence>
<dbReference type="InterPro" id="IPR012349">
    <property type="entry name" value="Split_barrel_FMN-bd"/>
</dbReference>